<sequence>MSLPETMRALVQLHDGYSGTAEGPAIDTLEPYLEFREVPVPQVGKGQALIKVHLAAVNPSDLHFIKGEYGQPRVKDRPAGFEAVGEVVAGDTPFVGQRVSFFAAHSGCWADYALTDAAGLVPCRPDLAEADAAGQLVNPLTAMAMFDIAREGDVKSFILNAAGSQLGKLLIGLGRDHDCAPIAVVRRTEQADALKELGAAEVLVTSDDDFMDKAKGIMRAMKPRVLLDAVGDQHTADLFFAMPNRARWVNYGKLSTEPPKLSQMGQLIFQHKRIEGFWLTRWMQEVDQATIGKTIAAVQERFVSSAWTTDVAAVVPLGEAMDKLPAATKIQDGKVFIKP</sequence>
<reference evidence="4 5" key="1">
    <citation type="submission" date="2018-03" db="EMBL/GenBank/DDBJ databases">
        <authorList>
            <person name="Keele B.F."/>
        </authorList>
    </citation>
    <scope>NUCLEOTIDE SEQUENCE [LARGE SCALE GENOMIC DNA]</scope>
    <source>
        <strain evidence="4 5">CeCT 8812</strain>
    </source>
</reference>
<dbReference type="Pfam" id="PF00107">
    <property type="entry name" value="ADH_zinc_N"/>
    <property type="match status" value="1"/>
</dbReference>
<dbReference type="Proteomes" id="UP000244932">
    <property type="component" value="Unassembled WGS sequence"/>
</dbReference>
<dbReference type="InterPro" id="IPR020843">
    <property type="entry name" value="ER"/>
</dbReference>
<accession>A0A2R8AFH4</accession>
<protein>
    <submittedName>
        <fullName evidence="4">2-haloacrylate reductase</fullName>
        <ecNumber evidence="4">1.3.1.103</ecNumber>
    </submittedName>
</protein>
<dbReference type="InterPro" id="IPR013154">
    <property type="entry name" value="ADH-like_N"/>
</dbReference>
<dbReference type="SUPFAM" id="SSF51735">
    <property type="entry name" value="NAD(P)-binding Rossmann-fold domains"/>
    <property type="match status" value="1"/>
</dbReference>
<keyword evidence="5" id="KW-1185">Reference proteome</keyword>
<proteinExistence type="predicted"/>
<keyword evidence="1" id="KW-0521">NADP</keyword>
<evidence type="ECO:0000313" key="4">
    <source>
        <dbReference type="EMBL" id="SPF30825.1"/>
    </source>
</evidence>
<dbReference type="GO" id="GO:0016651">
    <property type="term" value="F:oxidoreductase activity, acting on NAD(P)H"/>
    <property type="evidence" value="ECO:0007669"/>
    <property type="project" value="TreeGrafter"/>
</dbReference>
<dbReference type="AlphaFoldDB" id="A0A2R8AFH4"/>
<organism evidence="4 5">
    <name type="scientific">Pontivivens insulae</name>
    <dbReference type="NCBI Taxonomy" id="1639689"/>
    <lineage>
        <taxon>Bacteria</taxon>
        <taxon>Pseudomonadati</taxon>
        <taxon>Pseudomonadota</taxon>
        <taxon>Alphaproteobacteria</taxon>
        <taxon>Rhodobacterales</taxon>
        <taxon>Paracoccaceae</taxon>
        <taxon>Pontivivens</taxon>
    </lineage>
</organism>
<dbReference type="EMBL" id="OMKW01000004">
    <property type="protein sequence ID" value="SPF30825.1"/>
    <property type="molecule type" value="Genomic_DNA"/>
</dbReference>
<evidence type="ECO:0000256" key="1">
    <source>
        <dbReference type="ARBA" id="ARBA00022857"/>
    </source>
</evidence>
<evidence type="ECO:0000256" key="2">
    <source>
        <dbReference type="ARBA" id="ARBA00023002"/>
    </source>
</evidence>
<dbReference type="InterPro" id="IPR013149">
    <property type="entry name" value="ADH-like_C"/>
</dbReference>
<dbReference type="PANTHER" id="PTHR48106">
    <property type="entry name" value="QUINONE OXIDOREDUCTASE PIG3-RELATED"/>
    <property type="match status" value="1"/>
</dbReference>
<dbReference type="InterPro" id="IPR011032">
    <property type="entry name" value="GroES-like_sf"/>
</dbReference>
<dbReference type="InterPro" id="IPR036291">
    <property type="entry name" value="NAD(P)-bd_dom_sf"/>
</dbReference>
<dbReference type="Pfam" id="PF08240">
    <property type="entry name" value="ADH_N"/>
    <property type="match status" value="1"/>
</dbReference>
<evidence type="ECO:0000259" key="3">
    <source>
        <dbReference type="SMART" id="SM00829"/>
    </source>
</evidence>
<dbReference type="GO" id="GO:0102523">
    <property type="term" value="F:2-chloroacrylate reductase activity"/>
    <property type="evidence" value="ECO:0007669"/>
    <property type="project" value="UniProtKB-EC"/>
</dbReference>
<keyword evidence="2 4" id="KW-0560">Oxidoreductase</keyword>
<dbReference type="PANTHER" id="PTHR48106:SF18">
    <property type="entry name" value="QUINONE OXIDOREDUCTASE PIG3"/>
    <property type="match status" value="1"/>
</dbReference>
<name>A0A2R8AFH4_9RHOB</name>
<dbReference type="GO" id="GO:0070402">
    <property type="term" value="F:NADPH binding"/>
    <property type="evidence" value="ECO:0007669"/>
    <property type="project" value="TreeGrafter"/>
</dbReference>
<evidence type="ECO:0000313" key="5">
    <source>
        <dbReference type="Proteomes" id="UP000244932"/>
    </source>
</evidence>
<gene>
    <name evidence="4" type="ORF">POI8812_03169</name>
</gene>
<dbReference type="Gene3D" id="3.90.180.10">
    <property type="entry name" value="Medium-chain alcohol dehydrogenases, catalytic domain"/>
    <property type="match status" value="1"/>
</dbReference>
<dbReference type="OrthoDB" id="9787435at2"/>
<dbReference type="EC" id="1.3.1.103" evidence="4"/>
<feature type="domain" description="Enoyl reductase (ER)" evidence="3">
    <location>
        <begin position="27"/>
        <end position="337"/>
    </location>
</feature>
<dbReference type="SUPFAM" id="SSF50129">
    <property type="entry name" value="GroES-like"/>
    <property type="match status" value="1"/>
</dbReference>
<dbReference type="RefSeq" id="WP_108783521.1">
    <property type="nucleotide sequence ID" value="NZ_OMKW01000004.1"/>
</dbReference>
<dbReference type="Gene3D" id="3.40.50.720">
    <property type="entry name" value="NAD(P)-binding Rossmann-like Domain"/>
    <property type="match status" value="1"/>
</dbReference>
<dbReference type="SMART" id="SM00829">
    <property type="entry name" value="PKS_ER"/>
    <property type="match status" value="1"/>
</dbReference>